<dbReference type="PANTHER" id="PTHR43798:SF33">
    <property type="entry name" value="HYDROLASE, PUTATIVE (AFU_ORTHOLOGUE AFUA_2G14860)-RELATED"/>
    <property type="match status" value="1"/>
</dbReference>
<dbReference type="InterPro" id="IPR029058">
    <property type="entry name" value="AB_hydrolase_fold"/>
</dbReference>
<name>A0A511V961_9BACL</name>
<dbReference type="Pfam" id="PF00561">
    <property type="entry name" value="Abhydrolase_1"/>
    <property type="match status" value="2"/>
</dbReference>
<dbReference type="PANTHER" id="PTHR43798">
    <property type="entry name" value="MONOACYLGLYCEROL LIPASE"/>
    <property type="match status" value="1"/>
</dbReference>
<dbReference type="Gene3D" id="3.40.50.1820">
    <property type="entry name" value="alpha/beta hydrolase"/>
    <property type="match status" value="1"/>
</dbReference>
<dbReference type="SUPFAM" id="SSF53474">
    <property type="entry name" value="alpha/beta-Hydrolases"/>
    <property type="match status" value="1"/>
</dbReference>
<proteinExistence type="predicted"/>
<organism evidence="2 3">
    <name type="scientific">Aneurinibacillus danicus</name>
    <dbReference type="NCBI Taxonomy" id="267746"/>
    <lineage>
        <taxon>Bacteria</taxon>
        <taxon>Bacillati</taxon>
        <taxon>Bacillota</taxon>
        <taxon>Bacilli</taxon>
        <taxon>Bacillales</taxon>
        <taxon>Paenibacillaceae</taxon>
        <taxon>Aneurinibacillus group</taxon>
        <taxon>Aneurinibacillus</taxon>
    </lineage>
</organism>
<protein>
    <submittedName>
        <fullName evidence="2">3-oxoadipate enol-lactonase</fullName>
    </submittedName>
</protein>
<dbReference type="InterPro" id="IPR050266">
    <property type="entry name" value="AB_hydrolase_sf"/>
</dbReference>
<sequence>MLTQVNDLQVNYEVKGTGDVVVFVHGLGGSLNIWNSQVNVCSRYYKTITYDLRGSGRTEISTPEYSINQFVEDLKDLLDQENVSSAHFVGHSMGTLIIQHFAVLYPEKVKTLSLVGGLTEIPPAGKEGLHARSEQVREKGMDAVADAVIEGGLSAYSKFANSALVGLVRELLQRNDAEGYAATCRALADGKAIEHQNIKQPVLLIVGDEDKVTPIRMAQQLYHGFPNATLEIIPDCGHWATVEKPENVNRALLTFLTTH</sequence>
<dbReference type="PRINTS" id="PR00111">
    <property type="entry name" value="ABHYDROLASE"/>
</dbReference>
<reference evidence="2 3" key="1">
    <citation type="submission" date="2019-07" db="EMBL/GenBank/DDBJ databases">
        <title>Whole genome shotgun sequence of Aneurinibacillus danicus NBRC 102444.</title>
        <authorList>
            <person name="Hosoyama A."/>
            <person name="Uohara A."/>
            <person name="Ohji S."/>
            <person name="Ichikawa N."/>
        </authorList>
    </citation>
    <scope>NUCLEOTIDE SEQUENCE [LARGE SCALE GENOMIC DNA]</scope>
    <source>
        <strain evidence="2 3">NBRC 102444</strain>
    </source>
</reference>
<comment type="caution">
    <text evidence="2">The sequence shown here is derived from an EMBL/GenBank/DDBJ whole genome shotgun (WGS) entry which is preliminary data.</text>
</comment>
<accession>A0A511V961</accession>
<dbReference type="GO" id="GO:0016020">
    <property type="term" value="C:membrane"/>
    <property type="evidence" value="ECO:0007669"/>
    <property type="project" value="TreeGrafter"/>
</dbReference>
<dbReference type="Proteomes" id="UP000321157">
    <property type="component" value="Unassembled WGS sequence"/>
</dbReference>
<gene>
    <name evidence="2" type="primary">pcaD</name>
    <name evidence="2" type="ORF">ADA01nite_28800</name>
</gene>
<evidence type="ECO:0000313" key="3">
    <source>
        <dbReference type="Proteomes" id="UP000321157"/>
    </source>
</evidence>
<dbReference type="AlphaFoldDB" id="A0A511V961"/>
<evidence type="ECO:0000313" key="2">
    <source>
        <dbReference type="EMBL" id="GEN35420.1"/>
    </source>
</evidence>
<evidence type="ECO:0000259" key="1">
    <source>
        <dbReference type="Pfam" id="PF00561"/>
    </source>
</evidence>
<feature type="domain" description="AB hydrolase-1" evidence="1">
    <location>
        <begin position="20"/>
        <end position="121"/>
    </location>
</feature>
<feature type="domain" description="AB hydrolase-1" evidence="1">
    <location>
        <begin position="195"/>
        <end position="245"/>
    </location>
</feature>
<dbReference type="RefSeq" id="WP_146810954.1">
    <property type="nucleotide sequence ID" value="NZ_BJXX01000132.1"/>
</dbReference>
<keyword evidence="3" id="KW-1185">Reference proteome</keyword>
<dbReference type="EMBL" id="BJXX01000132">
    <property type="protein sequence ID" value="GEN35420.1"/>
    <property type="molecule type" value="Genomic_DNA"/>
</dbReference>
<dbReference type="OrthoDB" id="9780932at2"/>
<dbReference type="InterPro" id="IPR000073">
    <property type="entry name" value="AB_hydrolase_1"/>
</dbReference>